<evidence type="ECO:0000313" key="3">
    <source>
        <dbReference type="Proteomes" id="UP001151760"/>
    </source>
</evidence>
<reference evidence="2" key="1">
    <citation type="journal article" date="2022" name="Int. J. Mol. Sci.">
        <title>Draft Genome of Tanacetum Coccineum: Genomic Comparison of Closely Related Tanacetum-Family Plants.</title>
        <authorList>
            <person name="Yamashiro T."/>
            <person name="Shiraishi A."/>
            <person name="Nakayama K."/>
            <person name="Satake H."/>
        </authorList>
    </citation>
    <scope>NUCLEOTIDE SEQUENCE</scope>
</reference>
<feature type="compositionally biased region" description="Basic and acidic residues" evidence="1">
    <location>
        <begin position="143"/>
        <end position="157"/>
    </location>
</feature>
<reference evidence="2" key="2">
    <citation type="submission" date="2022-01" db="EMBL/GenBank/DDBJ databases">
        <authorList>
            <person name="Yamashiro T."/>
            <person name="Shiraishi A."/>
            <person name="Satake H."/>
            <person name="Nakayama K."/>
        </authorList>
    </citation>
    <scope>NUCLEOTIDE SEQUENCE</scope>
</reference>
<dbReference type="EMBL" id="BQNB010017897">
    <property type="protein sequence ID" value="GJT68417.1"/>
    <property type="molecule type" value="Genomic_DNA"/>
</dbReference>
<evidence type="ECO:0008006" key="4">
    <source>
        <dbReference type="Google" id="ProtNLM"/>
    </source>
</evidence>
<feature type="compositionally biased region" description="Low complexity" evidence="1">
    <location>
        <begin position="13"/>
        <end position="29"/>
    </location>
</feature>
<name>A0ABQ5FYM1_9ASTR</name>
<feature type="compositionally biased region" description="Basic residues" evidence="1">
    <location>
        <begin position="67"/>
        <end position="85"/>
    </location>
</feature>
<gene>
    <name evidence="2" type="ORF">Tco_1019897</name>
</gene>
<feature type="region of interest" description="Disordered" evidence="1">
    <location>
        <begin position="61"/>
        <end position="92"/>
    </location>
</feature>
<feature type="compositionally biased region" description="Basic and acidic residues" evidence="1">
    <location>
        <begin position="186"/>
        <end position="199"/>
    </location>
</feature>
<dbReference type="Proteomes" id="UP001151760">
    <property type="component" value="Unassembled WGS sequence"/>
</dbReference>
<evidence type="ECO:0000256" key="1">
    <source>
        <dbReference type="SAM" id="MobiDB-lite"/>
    </source>
</evidence>
<comment type="caution">
    <text evidence="2">The sequence shown here is derived from an EMBL/GenBank/DDBJ whole genome shotgun (WGS) entry which is preliminary data.</text>
</comment>
<sequence length="218" mass="24985">MFSHYEYGSQHTVGGSSSHPHVGGSSSPVRHFSLDDVEEMYSHQFSDSFRKEQSLVKEVEEIQVPAPKKKSNRRHQPAPKKRTTNRKGEEQRYVPWTREEETALCKSWVRISKDSVQGTSIKEKGFWVEVMKHMHSTYPITQRHAEEKKSKRYKSSDESSFNIRESGEGGFNLNSTIRDEEDEVEEVRPSRPISRDLAKMKGKAGMSSKSSTTGFDVE</sequence>
<protein>
    <recommendedName>
        <fullName evidence="4">Myb-like domain-containing protein</fullName>
    </recommendedName>
</protein>
<keyword evidence="3" id="KW-1185">Reference proteome</keyword>
<feature type="region of interest" description="Disordered" evidence="1">
    <location>
        <begin position="139"/>
        <end position="218"/>
    </location>
</feature>
<feature type="region of interest" description="Disordered" evidence="1">
    <location>
        <begin position="1"/>
        <end position="30"/>
    </location>
</feature>
<accession>A0ABQ5FYM1</accession>
<proteinExistence type="predicted"/>
<evidence type="ECO:0000313" key="2">
    <source>
        <dbReference type="EMBL" id="GJT68417.1"/>
    </source>
</evidence>
<organism evidence="2 3">
    <name type="scientific">Tanacetum coccineum</name>
    <dbReference type="NCBI Taxonomy" id="301880"/>
    <lineage>
        <taxon>Eukaryota</taxon>
        <taxon>Viridiplantae</taxon>
        <taxon>Streptophyta</taxon>
        <taxon>Embryophyta</taxon>
        <taxon>Tracheophyta</taxon>
        <taxon>Spermatophyta</taxon>
        <taxon>Magnoliopsida</taxon>
        <taxon>eudicotyledons</taxon>
        <taxon>Gunneridae</taxon>
        <taxon>Pentapetalae</taxon>
        <taxon>asterids</taxon>
        <taxon>campanulids</taxon>
        <taxon>Asterales</taxon>
        <taxon>Asteraceae</taxon>
        <taxon>Asteroideae</taxon>
        <taxon>Anthemideae</taxon>
        <taxon>Anthemidinae</taxon>
        <taxon>Tanacetum</taxon>
    </lineage>
</organism>